<sequence>MQNRFFPYVLKLFVVAALVLCFIMIRYYENVLFYDPFLDYFKGDFNSMPLPEYNPFRFTLGLFLRYTLNTIISLGLLYVIFRDVLMLKFSLLLYSIAFVFFLVALFLVIQIYGSQNNFLLFYIRRFLIQPIFVLLFIPAFYFQKRNSG</sequence>
<proteinExistence type="predicted"/>
<keyword evidence="1" id="KW-0472">Membrane</keyword>
<feature type="transmembrane region" description="Helical" evidence="1">
    <location>
        <begin position="58"/>
        <end position="79"/>
    </location>
</feature>
<dbReference type="RefSeq" id="WP_341699116.1">
    <property type="nucleotide sequence ID" value="NZ_JBBYHU010000002.1"/>
</dbReference>
<organism evidence="2 3">
    <name type="scientific">Flavobacterium flavipallidum</name>
    <dbReference type="NCBI Taxonomy" id="3139140"/>
    <lineage>
        <taxon>Bacteria</taxon>
        <taxon>Pseudomonadati</taxon>
        <taxon>Bacteroidota</taxon>
        <taxon>Flavobacteriia</taxon>
        <taxon>Flavobacteriales</taxon>
        <taxon>Flavobacteriaceae</taxon>
        <taxon>Flavobacterium</taxon>
    </lineage>
</organism>
<name>A0ABU9HIB7_9FLAO</name>
<evidence type="ECO:0000313" key="2">
    <source>
        <dbReference type="EMBL" id="MEL1239854.1"/>
    </source>
</evidence>
<feature type="transmembrane region" description="Helical" evidence="1">
    <location>
        <begin position="9"/>
        <end position="28"/>
    </location>
</feature>
<gene>
    <name evidence="2" type="ORF">AAEO59_02230</name>
</gene>
<comment type="caution">
    <text evidence="2">The sequence shown here is derived from an EMBL/GenBank/DDBJ whole genome shotgun (WGS) entry which is preliminary data.</text>
</comment>
<keyword evidence="1" id="KW-1133">Transmembrane helix</keyword>
<dbReference type="InterPro" id="IPR026414">
    <property type="entry name" value="ExosoTase_F-assoc_memb"/>
</dbReference>
<reference evidence="2 3" key="1">
    <citation type="submission" date="2024-04" db="EMBL/GenBank/DDBJ databases">
        <title>Flavobacterium sp. DGU99 16S ribosomal RNA gene Genome sequencing and assembly.</title>
        <authorList>
            <person name="Park S."/>
        </authorList>
    </citation>
    <scope>NUCLEOTIDE SEQUENCE [LARGE SCALE GENOMIC DNA]</scope>
    <source>
        <strain evidence="2 3">DGU99</strain>
    </source>
</reference>
<dbReference type="Proteomes" id="UP001398556">
    <property type="component" value="Unassembled WGS sequence"/>
</dbReference>
<accession>A0ABU9HIB7</accession>
<keyword evidence="1" id="KW-0812">Transmembrane</keyword>
<dbReference type="EMBL" id="JBBYHU010000002">
    <property type="protein sequence ID" value="MEL1239854.1"/>
    <property type="molecule type" value="Genomic_DNA"/>
</dbReference>
<protein>
    <submittedName>
        <fullName evidence="2">Exosortase F system-associated protein</fullName>
    </submittedName>
</protein>
<evidence type="ECO:0000256" key="1">
    <source>
        <dbReference type="SAM" id="Phobius"/>
    </source>
</evidence>
<feature type="transmembrane region" description="Helical" evidence="1">
    <location>
        <begin position="91"/>
        <end position="113"/>
    </location>
</feature>
<evidence type="ECO:0000313" key="3">
    <source>
        <dbReference type="Proteomes" id="UP001398556"/>
    </source>
</evidence>
<dbReference type="NCBIfam" id="TIGR04127">
    <property type="entry name" value="flavo_near_exo"/>
    <property type="match status" value="1"/>
</dbReference>
<keyword evidence="3" id="KW-1185">Reference proteome</keyword>
<feature type="transmembrane region" description="Helical" evidence="1">
    <location>
        <begin position="119"/>
        <end position="142"/>
    </location>
</feature>